<evidence type="ECO:0000256" key="7">
    <source>
        <dbReference type="RuleBase" id="RU369079"/>
    </source>
</evidence>
<dbReference type="PANTHER" id="PTHR33362:SF5">
    <property type="entry name" value="C4-DICARBOXYLATE TRAP TRANSPORTER LARGE PERMEASE PROTEIN DCTM"/>
    <property type="match status" value="1"/>
</dbReference>
<proteinExistence type="inferred from homology"/>
<comment type="similarity">
    <text evidence="7">Belongs to the TRAP transporter large permease family.</text>
</comment>
<dbReference type="NCBIfam" id="TIGR00786">
    <property type="entry name" value="dctM"/>
    <property type="match status" value="1"/>
</dbReference>
<dbReference type="eggNOG" id="COG1593">
    <property type="taxonomic scope" value="Bacteria"/>
</dbReference>
<feature type="transmembrane region" description="Helical" evidence="7">
    <location>
        <begin position="399"/>
        <end position="430"/>
    </location>
</feature>
<evidence type="ECO:0000256" key="5">
    <source>
        <dbReference type="ARBA" id="ARBA00022989"/>
    </source>
</evidence>
<keyword evidence="2" id="KW-1003">Cell membrane</keyword>
<name>A0A157SA62_9BORD</name>
<feature type="transmembrane region" description="Helical" evidence="7">
    <location>
        <begin position="102"/>
        <end position="127"/>
    </location>
</feature>
<dbReference type="Proteomes" id="UP000076825">
    <property type="component" value="Chromosome 1"/>
</dbReference>
<dbReference type="PATRIC" id="fig|123899.6.peg.636"/>
<evidence type="ECO:0000313" key="10">
    <source>
        <dbReference type="Proteomes" id="UP000076825"/>
    </source>
</evidence>
<organism evidence="9 10">
    <name type="scientific">Bordetella trematum</name>
    <dbReference type="NCBI Taxonomy" id="123899"/>
    <lineage>
        <taxon>Bacteria</taxon>
        <taxon>Pseudomonadati</taxon>
        <taxon>Pseudomonadota</taxon>
        <taxon>Betaproteobacteria</taxon>
        <taxon>Burkholderiales</taxon>
        <taxon>Alcaligenaceae</taxon>
        <taxon>Bordetella</taxon>
    </lineage>
</organism>
<dbReference type="InterPro" id="IPR010656">
    <property type="entry name" value="DctM"/>
</dbReference>
<evidence type="ECO:0000256" key="3">
    <source>
        <dbReference type="ARBA" id="ARBA00022519"/>
    </source>
</evidence>
<evidence type="ECO:0000313" key="9">
    <source>
        <dbReference type="EMBL" id="SAI67254.1"/>
    </source>
</evidence>
<feature type="transmembrane region" description="Helical" evidence="7">
    <location>
        <begin position="175"/>
        <end position="199"/>
    </location>
</feature>
<feature type="transmembrane region" description="Helical" evidence="7">
    <location>
        <begin position="32"/>
        <end position="55"/>
    </location>
</feature>
<sequence length="436" mass="46471">MGESTTLLAGLLMLVALLLLLASGLWVSLSLLAISILGLVLFTEAPVGTLVVSTIWDGSWSWAMTALPLFIWMGEILARTRLSEDMFKGLAPWVNWLPGRLLHVNVLGCGMMAAVAGSSSVTCATVARMSLPELKRRGYPEGMMLGTLAGSGTLGLMIPPSIIMIVYGVTAQQSVARLFMAGILPGLLLMALFMGYVMLWSMMHRDQVPPRDPPMPLRAKLWNSRRLIPVALLIVTVIGTIYGGVATPTEAATFGVLGALVLAAATGGLSWRSLGESLLSAMKISCMISFIVVCAAVLSITVGFLGIPQVLAASVQAMDLSPMMLLLVLTACFLVLGCFLEGISILVLSSAVVLPMVQAAGIDLLWFGIYIIIVIEIAQLTPPLGFNLFVLQSMTGRSIWTIILASLPFIGLLLLAVVLITVFPQIVTLVPDMMMR</sequence>
<protein>
    <recommendedName>
        <fullName evidence="7">TRAP transporter large permease protein</fullName>
    </recommendedName>
</protein>
<feature type="transmembrane region" description="Helical" evidence="7">
    <location>
        <begin position="360"/>
        <end position="379"/>
    </location>
</feature>
<accession>A0A157SA62</accession>
<dbReference type="GeneID" id="56587931"/>
<keyword evidence="5 7" id="KW-1133">Transmembrane helix</keyword>
<dbReference type="STRING" id="123899.SAMEA3906487_00661"/>
<feature type="transmembrane region" description="Helical" evidence="7">
    <location>
        <begin position="251"/>
        <end position="274"/>
    </location>
</feature>
<dbReference type="GO" id="GO:0005886">
    <property type="term" value="C:plasma membrane"/>
    <property type="evidence" value="ECO:0007669"/>
    <property type="project" value="UniProtKB-SubCell"/>
</dbReference>
<keyword evidence="3 7" id="KW-0997">Cell inner membrane</keyword>
<evidence type="ECO:0000259" key="8">
    <source>
        <dbReference type="Pfam" id="PF06808"/>
    </source>
</evidence>
<keyword evidence="6 7" id="KW-0472">Membrane</keyword>
<feature type="transmembrane region" description="Helical" evidence="7">
    <location>
        <begin position="148"/>
        <end position="169"/>
    </location>
</feature>
<comment type="subunit">
    <text evidence="7">The complex comprises the extracytoplasmic solute receptor protein and the two transmembrane proteins.</text>
</comment>
<dbReference type="AlphaFoldDB" id="A0A157SA62"/>
<dbReference type="KEGG" id="btrm:SAMEA390648700661"/>
<dbReference type="EMBL" id="LT546645">
    <property type="protein sequence ID" value="SAI67254.1"/>
    <property type="molecule type" value="Genomic_DNA"/>
</dbReference>
<evidence type="ECO:0000256" key="2">
    <source>
        <dbReference type="ARBA" id="ARBA00022475"/>
    </source>
</evidence>
<comment type="function">
    <text evidence="7">Part of the tripartite ATP-independent periplasmic (TRAP) transport system.</text>
</comment>
<keyword evidence="4 7" id="KW-0812">Transmembrane</keyword>
<feature type="transmembrane region" description="Helical" evidence="7">
    <location>
        <begin position="227"/>
        <end position="245"/>
    </location>
</feature>
<dbReference type="OrthoDB" id="9796052at2"/>
<dbReference type="RefSeq" id="WP_063491557.1">
    <property type="nucleotide sequence ID" value="NZ_CP016340.1"/>
</dbReference>
<dbReference type="PANTHER" id="PTHR33362">
    <property type="entry name" value="SIALIC ACID TRAP TRANSPORTER PERMEASE PROTEIN SIAT-RELATED"/>
    <property type="match status" value="1"/>
</dbReference>
<evidence type="ECO:0000256" key="4">
    <source>
        <dbReference type="ARBA" id="ARBA00022692"/>
    </source>
</evidence>
<feature type="domain" description="TRAP C4-dicarboxylate transport system permease DctM subunit" evidence="8">
    <location>
        <begin position="14"/>
        <end position="426"/>
    </location>
</feature>
<feature type="transmembrane region" description="Helical" evidence="7">
    <location>
        <begin position="62"/>
        <end position="82"/>
    </location>
</feature>
<gene>
    <name evidence="9" type="primary">siaT_1</name>
    <name evidence="9" type="ORF">SAMEA3906487_00661</name>
</gene>
<keyword evidence="10" id="KW-1185">Reference proteome</keyword>
<evidence type="ECO:0000256" key="1">
    <source>
        <dbReference type="ARBA" id="ARBA00004429"/>
    </source>
</evidence>
<comment type="subcellular location">
    <subcellularLocation>
        <location evidence="1 7">Cell inner membrane</location>
        <topology evidence="1 7">Multi-pass membrane protein</topology>
    </subcellularLocation>
</comment>
<keyword evidence="7" id="KW-0813">Transport</keyword>
<feature type="transmembrane region" description="Helical" evidence="7">
    <location>
        <begin position="323"/>
        <end position="348"/>
    </location>
</feature>
<dbReference type="PIRSF" id="PIRSF006066">
    <property type="entry name" value="HI0050"/>
    <property type="match status" value="1"/>
</dbReference>
<dbReference type="Pfam" id="PF06808">
    <property type="entry name" value="DctM"/>
    <property type="match status" value="1"/>
</dbReference>
<feature type="transmembrane region" description="Helical" evidence="7">
    <location>
        <begin position="286"/>
        <end position="311"/>
    </location>
</feature>
<evidence type="ECO:0000256" key="6">
    <source>
        <dbReference type="ARBA" id="ARBA00023136"/>
    </source>
</evidence>
<dbReference type="GO" id="GO:0022857">
    <property type="term" value="F:transmembrane transporter activity"/>
    <property type="evidence" value="ECO:0007669"/>
    <property type="project" value="UniProtKB-UniRule"/>
</dbReference>
<dbReference type="InterPro" id="IPR004681">
    <property type="entry name" value="TRAP_DctM"/>
</dbReference>
<reference evidence="9 10" key="1">
    <citation type="submission" date="2016-04" db="EMBL/GenBank/DDBJ databases">
        <authorList>
            <consortium name="Pathogen Informatics"/>
        </authorList>
    </citation>
    <scope>NUCLEOTIDE SEQUENCE [LARGE SCALE GENOMIC DNA]</scope>
    <source>
        <strain evidence="9 10">H044680328</strain>
    </source>
</reference>